<dbReference type="Gene3D" id="1.10.238.10">
    <property type="entry name" value="EF-hand"/>
    <property type="match status" value="1"/>
</dbReference>
<dbReference type="SUPFAM" id="SSF47473">
    <property type="entry name" value="EF-hand"/>
    <property type="match status" value="1"/>
</dbReference>
<name>A0A813WNV7_ADIRI</name>
<dbReference type="SMART" id="SM00054">
    <property type="entry name" value="EFh"/>
    <property type="match status" value="3"/>
</dbReference>
<dbReference type="InterPro" id="IPR002048">
    <property type="entry name" value="EF_hand_dom"/>
</dbReference>
<dbReference type="PRINTS" id="PR00450">
    <property type="entry name" value="RECOVERIN"/>
</dbReference>
<dbReference type="EMBL" id="CAJNOJ010000024">
    <property type="protein sequence ID" value="CAF0860820.1"/>
    <property type="molecule type" value="Genomic_DNA"/>
</dbReference>
<dbReference type="OrthoDB" id="191686at2759"/>
<dbReference type="GO" id="GO:0005509">
    <property type="term" value="F:calcium ion binding"/>
    <property type="evidence" value="ECO:0007669"/>
    <property type="project" value="InterPro"/>
</dbReference>
<keyword evidence="2" id="KW-0677">Repeat</keyword>
<feature type="domain" description="EF-hand" evidence="4">
    <location>
        <begin position="103"/>
        <end position="138"/>
    </location>
</feature>
<keyword evidence="3" id="KW-0106">Calcium</keyword>
<gene>
    <name evidence="5" type="ORF">EDS130_LOCUS7802</name>
</gene>
<organism evidence="5 6">
    <name type="scientific">Adineta ricciae</name>
    <name type="common">Rotifer</name>
    <dbReference type="NCBI Taxonomy" id="249248"/>
    <lineage>
        <taxon>Eukaryota</taxon>
        <taxon>Metazoa</taxon>
        <taxon>Spiralia</taxon>
        <taxon>Gnathifera</taxon>
        <taxon>Rotifera</taxon>
        <taxon>Eurotatoria</taxon>
        <taxon>Bdelloidea</taxon>
        <taxon>Adinetida</taxon>
        <taxon>Adinetidae</taxon>
        <taxon>Adineta</taxon>
    </lineage>
</organism>
<dbReference type="PANTHER" id="PTHR23055:SF69">
    <property type="entry name" value="NEURONAL CALCIUM SENSOR 2"/>
    <property type="match status" value="1"/>
</dbReference>
<evidence type="ECO:0000259" key="4">
    <source>
        <dbReference type="PROSITE" id="PS50222"/>
    </source>
</evidence>
<reference evidence="5" key="1">
    <citation type="submission" date="2021-02" db="EMBL/GenBank/DDBJ databases">
        <authorList>
            <person name="Nowell W R."/>
        </authorList>
    </citation>
    <scope>NUCLEOTIDE SEQUENCE</scope>
</reference>
<dbReference type="InterPro" id="IPR011992">
    <property type="entry name" value="EF-hand-dom_pair"/>
</dbReference>
<accession>A0A813WNV7</accession>
<dbReference type="PROSITE" id="PS00018">
    <property type="entry name" value="EF_HAND_1"/>
    <property type="match status" value="3"/>
</dbReference>
<feature type="domain" description="EF-hand" evidence="4">
    <location>
        <begin position="147"/>
        <end position="182"/>
    </location>
</feature>
<dbReference type="Pfam" id="PF13202">
    <property type="entry name" value="EF-hand_5"/>
    <property type="match status" value="1"/>
</dbReference>
<dbReference type="AlphaFoldDB" id="A0A813WNV7"/>
<evidence type="ECO:0000256" key="2">
    <source>
        <dbReference type="ARBA" id="ARBA00022737"/>
    </source>
</evidence>
<comment type="caution">
    <text evidence="5">The sequence shown here is derived from an EMBL/GenBank/DDBJ whole genome shotgun (WGS) entry which is preliminary data.</text>
</comment>
<feature type="domain" description="EF-hand" evidence="4">
    <location>
        <begin position="67"/>
        <end position="102"/>
    </location>
</feature>
<dbReference type="Pfam" id="PF13499">
    <property type="entry name" value="EF-hand_7"/>
    <property type="match status" value="1"/>
</dbReference>
<evidence type="ECO:0000256" key="3">
    <source>
        <dbReference type="ARBA" id="ARBA00022837"/>
    </source>
</evidence>
<dbReference type="CDD" id="cd00051">
    <property type="entry name" value="EFh"/>
    <property type="match status" value="2"/>
</dbReference>
<sequence length="192" mass="22404">MGNHQAHQLEEDLSLNDYRYLMKQTHLTPHVIQGWYREFLSICPTGQLNKQQFIKFYNQLENSSTKNVEKIAEDVFQAFDRNGNNRIDFNEFLIAYALTSIGDPVEKLSYAFSLFDKDHSDTIEPNEMIDLLDKLCSITGRRTRNQSTATLACDIFHALDIDHNQKLTRDEFINGCLKNDFIRCMLSPFERI</sequence>
<keyword evidence="1" id="KW-0479">Metal-binding</keyword>
<dbReference type="PANTHER" id="PTHR23055">
    <property type="entry name" value="CALCIUM BINDING PROTEINS"/>
    <property type="match status" value="1"/>
</dbReference>
<evidence type="ECO:0000313" key="6">
    <source>
        <dbReference type="Proteomes" id="UP000663852"/>
    </source>
</evidence>
<evidence type="ECO:0000313" key="5">
    <source>
        <dbReference type="EMBL" id="CAF0860820.1"/>
    </source>
</evidence>
<evidence type="ECO:0000256" key="1">
    <source>
        <dbReference type="ARBA" id="ARBA00022723"/>
    </source>
</evidence>
<dbReference type="InterPro" id="IPR018247">
    <property type="entry name" value="EF_Hand_1_Ca_BS"/>
</dbReference>
<protein>
    <recommendedName>
        <fullName evidence="4">EF-hand domain-containing protein</fullName>
    </recommendedName>
</protein>
<dbReference type="Proteomes" id="UP000663852">
    <property type="component" value="Unassembled WGS sequence"/>
</dbReference>
<proteinExistence type="predicted"/>
<dbReference type="PROSITE" id="PS50222">
    <property type="entry name" value="EF_HAND_2"/>
    <property type="match status" value="3"/>
</dbReference>
<dbReference type="InterPro" id="IPR028846">
    <property type="entry name" value="Recoverin"/>
</dbReference>